<sequence>MRTSEEEFKENCDKSNRAHEVAKREIYPVLFNSINSKLVTIECTTNTGDISSLTEARKIRRKVLDCELGVDCIVTALEFFPDLDVQEMKYIVSERFLMYYWRNIPIRETEFCKLHSMPYMLVGWFDKEKNRFKKWIWIPKPGRVATAIKNKSIGYVKKEGKNFRTVDIEDVKAVCPDYVEGPIVAAVVGAS</sequence>
<dbReference type="RefSeq" id="WP_377603181.1">
    <property type="nucleotide sequence ID" value="NZ_JBHUME010000008.1"/>
</dbReference>
<accession>A0ABW5PFN7</accession>
<keyword evidence="2" id="KW-1185">Reference proteome</keyword>
<comment type="caution">
    <text evidence="1">The sequence shown here is derived from an EMBL/GenBank/DDBJ whole genome shotgun (WGS) entry which is preliminary data.</text>
</comment>
<gene>
    <name evidence="1" type="ORF">ACFSUF_12155</name>
</gene>
<reference evidence="2" key="1">
    <citation type="journal article" date="2019" name="Int. J. Syst. Evol. Microbiol.">
        <title>The Global Catalogue of Microorganisms (GCM) 10K type strain sequencing project: providing services to taxonomists for standard genome sequencing and annotation.</title>
        <authorList>
            <consortium name="The Broad Institute Genomics Platform"/>
            <consortium name="The Broad Institute Genome Sequencing Center for Infectious Disease"/>
            <person name="Wu L."/>
            <person name="Ma J."/>
        </authorList>
    </citation>
    <scope>NUCLEOTIDE SEQUENCE [LARGE SCALE GENOMIC DNA]</scope>
    <source>
        <strain evidence="2">KCTC 3950</strain>
    </source>
</reference>
<evidence type="ECO:0000313" key="1">
    <source>
        <dbReference type="EMBL" id="MFD2613177.1"/>
    </source>
</evidence>
<proteinExistence type="predicted"/>
<organism evidence="1 2">
    <name type="scientific">Paenibacillus gansuensis</name>
    <dbReference type="NCBI Taxonomy" id="306542"/>
    <lineage>
        <taxon>Bacteria</taxon>
        <taxon>Bacillati</taxon>
        <taxon>Bacillota</taxon>
        <taxon>Bacilli</taxon>
        <taxon>Bacillales</taxon>
        <taxon>Paenibacillaceae</taxon>
        <taxon>Paenibacillus</taxon>
    </lineage>
</organism>
<dbReference type="Proteomes" id="UP001597541">
    <property type="component" value="Unassembled WGS sequence"/>
</dbReference>
<name>A0ABW5PFN7_9BACL</name>
<protein>
    <submittedName>
        <fullName evidence="1">Uncharacterized protein</fullName>
    </submittedName>
</protein>
<dbReference type="EMBL" id="JBHUME010000008">
    <property type="protein sequence ID" value="MFD2613177.1"/>
    <property type="molecule type" value="Genomic_DNA"/>
</dbReference>
<evidence type="ECO:0000313" key="2">
    <source>
        <dbReference type="Proteomes" id="UP001597541"/>
    </source>
</evidence>